<dbReference type="InterPro" id="IPR022409">
    <property type="entry name" value="PKD/Chitinase_dom"/>
</dbReference>
<reference evidence="7 8" key="1">
    <citation type="journal article" date="2012" name="J. Bacteriol.">
        <title>Draft Genome Sequence of the Extremely Halophilic Archaeon Halogranum salarium B-1T.</title>
        <authorList>
            <person name="Kim K.K."/>
            <person name="Lee K.C."/>
            <person name="Lee J.S."/>
        </authorList>
    </citation>
    <scope>NUCLEOTIDE SEQUENCE [LARGE SCALE GENOMIC DNA]</scope>
    <source>
        <strain evidence="7 8">B-1</strain>
    </source>
</reference>
<dbReference type="InterPro" id="IPR013783">
    <property type="entry name" value="Ig-like_fold"/>
</dbReference>
<dbReference type="RefSeq" id="WP_009366130.1">
    <property type="nucleotide sequence ID" value="NZ_ALJD01000003.1"/>
</dbReference>
<dbReference type="GO" id="GO:0016788">
    <property type="term" value="F:hydrolase activity, acting on ester bonds"/>
    <property type="evidence" value="ECO:0007669"/>
    <property type="project" value="InterPro"/>
</dbReference>
<dbReference type="InterPro" id="IPR000601">
    <property type="entry name" value="PKD_dom"/>
</dbReference>
<keyword evidence="4" id="KW-0862">Zinc</keyword>
<dbReference type="GO" id="GO:0046872">
    <property type="term" value="F:metal ion binding"/>
    <property type="evidence" value="ECO:0007669"/>
    <property type="project" value="UniProtKB-KW"/>
</dbReference>
<evidence type="ECO:0000313" key="8">
    <source>
        <dbReference type="Proteomes" id="UP000007813"/>
    </source>
</evidence>
<feature type="compositionally biased region" description="Basic and acidic residues" evidence="5">
    <location>
        <begin position="322"/>
        <end position="333"/>
    </location>
</feature>
<dbReference type="CDD" id="cd00146">
    <property type="entry name" value="PKD"/>
    <property type="match status" value="1"/>
</dbReference>
<dbReference type="Proteomes" id="UP000007813">
    <property type="component" value="Unassembled WGS sequence"/>
</dbReference>
<dbReference type="Pfam" id="PF24827">
    <property type="entry name" value="AstE_AspA_cat"/>
    <property type="match status" value="1"/>
</dbReference>
<dbReference type="Gene3D" id="3.40.630.10">
    <property type="entry name" value="Zn peptidases"/>
    <property type="match status" value="1"/>
</dbReference>
<keyword evidence="3" id="KW-0378">Hydrolase</keyword>
<evidence type="ECO:0000256" key="4">
    <source>
        <dbReference type="ARBA" id="ARBA00022833"/>
    </source>
</evidence>
<evidence type="ECO:0000259" key="6">
    <source>
        <dbReference type="PROSITE" id="PS50093"/>
    </source>
</evidence>
<dbReference type="OrthoDB" id="291513at2157"/>
<feature type="compositionally biased region" description="Acidic residues" evidence="5">
    <location>
        <begin position="261"/>
        <end position="307"/>
    </location>
</feature>
<dbReference type="SMART" id="SM00089">
    <property type="entry name" value="PKD"/>
    <property type="match status" value="1"/>
</dbReference>
<dbReference type="eggNOG" id="arCOG07581">
    <property type="taxonomic scope" value="Archaea"/>
</dbReference>
<dbReference type="AlphaFoldDB" id="J3A4L8"/>
<dbReference type="InterPro" id="IPR035986">
    <property type="entry name" value="PKD_dom_sf"/>
</dbReference>
<evidence type="ECO:0000256" key="2">
    <source>
        <dbReference type="ARBA" id="ARBA00022723"/>
    </source>
</evidence>
<accession>J3A4L8</accession>
<dbReference type="eggNOG" id="arCOG02890">
    <property type="taxonomic scope" value="Archaea"/>
</dbReference>
<dbReference type="Gene3D" id="2.60.40.10">
    <property type="entry name" value="Immunoglobulins"/>
    <property type="match status" value="1"/>
</dbReference>
<dbReference type="PATRIC" id="fig|1210908.3.peg.968"/>
<dbReference type="EMBL" id="ALJD01000003">
    <property type="protein sequence ID" value="EJN60413.1"/>
    <property type="molecule type" value="Genomic_DNA"/>
</dbReference>
<feature type="domain" description="PKD" evidence="6">
    <location>
        <begin position="336"/>
        <end position="406"/>
    </location>
</feature>
<evidence type="ECO:0000256" key="3">
    <source>
        <dbReference type="ARBA" id="ARBA00022801"/>
    </source>
</evidence>
<organism evidence="7 8">
    <name type="scientific">Halogranum salarium B-1</name>
    <dbReference type="NCBI Taxonomy" id="1210908"/>
    <lineage>
        <taxon>Archaea</taxon>
        <taxon>Methanobacteriati</taxon>
        <taxon>Methanobacteriota</taxon>
        <taxon>Stenosarchaea group</taxon>
        <taxon>Halobacteria</taxon>
        <taxon>Halobacteriales</taxon>
        <taxon>Haloferacaceae</taxon>
    </lineage>
</organism>
<sequence>MEGHRPTRRSFLAATGTVALAGIGASTVARGSDPLTNGSYEILEGTPSETTVEVTTADADGPTVMVVGGLHGDEVAGYRAAGDISEWDIESGQLVVIPEVNTRAIERGTRTPADGVDLNREFPVGRDPTYELAQAIWSVVVQYDPDVFVDLHESTELYNGDATDGVGQAVFRSYDMVAAAKAGRAVRHVNENYVGNRTNKFEIGYFSGPNVDPNGLIAHKASRDLDALGFLVETLSTGPALETRVEWQKAVVRKLVEDELFADGGAPEDDGETEQPPEDDDETETPPEDGDEDENEDIPSDDEDAPPEETPNEKPTPMIETTPKKAETLDLSRGDTVTFEAAASMDADGRVAAYEWDLDGDGAFELTGDTVELTLDACGDYPVTLRVTDNDGATRETGLTVSTKAE</sequence>
<proteinExistence type="predicted"/>
<gene>
    <name evidence="7" type="ORF">HSB1_10160</name>
</gene>
<comment type="caution">
    <text evidence="7">The sequence shown here is derived from an EMBL/GenBank/DDBJ whole genome shotgun (WGS) entry which is preliminary data.</text>
</comment>
<evidence type="ECO:0000256" key="5">
    <source>
        <dbReference type="SAM" id="MobiDB-lite"/>
    </source>
</evidence>
<dbReference type="PROSITE" id="PS51318">
    <property type="entry name" value="TAT"/>
    <property type="match status" value="1"/>
</dbReference>
<dbReference type="InterPro" id="IPR053138">
    <property type="entry name" value="N-alpha-Ac-DABA_deacetylase"/>
</dbReference>
<feature type="region of interest" description="Disordered" evidence="5">
    <location>
        <begin position="261"/>
        <end position="333"/>
    </location>
</feature>
<comment type="cofactor">
    <cofactor evidence="1">
        <name>Zn(2+)</name>
        <dbReference type="ChEBI" id="CHEBI:29105"/>
    </cofactor>
</comment>
<dbReference type="InterPro" id="IPR055438">
    <property type="entry name" value="AstE_AspA_cat"/>
</dbReference>
<dbReference type="PANTHER" id="PTHR37326">
    <property type="entry name" value="BLL3975 PROTEIN"/>
    <property type="match status" value="1"/>
</dbReference>
<evidence type="ECO:0000256" key="1">
    <source>
        <dbReference type="ARBA" id="ARBA00001947"/>
    </source>
</evidence>
<dbReference type="PANTHER" id="PTHR37326:SF1">
    <property type="entry name" value="BLL3975 PROTEIN"/>
    <property type="match status" value="1"/>
</dbReference>
<keyword evidence="2" id="KW-0479">Metal-binding</keyword>
<dbReference type="Pfam" id="PF18911">
    <property type="entry name" value="PKD_4"/>
    <property type="match status" value="1"/>
</dbReference>
<protein>
    <recommendedName>
        <fullName evidence="6">PKD domain-containing protein</fullName>
    </recommendedName>
</protein>
<dbReference type="InterPro" id="IPR006311">
    <property type="entry name" value="TAT_signal"/>
</dbReference>
<name>J3A4L8_9EURY</name>
<evidence type="ECO:0000313" key="7">
    <source>
        <dbReference type="EMBL" id="EJN60413.1"/>
    </source>
</evidence>
<dbReference type="SUPFAM" id="SSF53187">
    <property type="entry name" value="Zn-dependent exopeptidases"/>
    <property type="match status" value="1"/>
</dbReference>
<dbReference type="PROSITE" id="PS50093">
    <property type="entry name" value="PKD"/>
    <property type="match status" value="1"/>
</dbReference>
<dbReference type="SUPFAM" id="SSF49299">
    <property type="entry name" value="PKD domain"/>
    <property type="match status" value="1"/>
</dbReference>